<gene>
    <name evidence="3" type="ORF">niasHT_021277</name>
</gene>
<dbReference type="Proteomes" id="UP001620626">
    <property type="component" value="Unassembled WGS sequence"/>
</dbReference>
<keyword evidence="2" id="KW-0732">Signal</keyword>
<comment type="caution">
    <text evidence="3">The sequence shown here is derived from an EMBL/GenBank/DDBJ whole genome shotgun (WGS) entry which is preliminary data.</text>
</comment>
<dbReference type="SUPFAM" id="SSF57302">
    <property type="entry name" value="Snake toxin-like"/>
    <property type="match status" value="1"/>
</dbReference>
<dbReference type="InterPro" id="IPR045860">
    <property type="entry name" value="Snake_toxin-like_sf"/>
</dbReference>
<feature type="signal peptide" evidence="2">
    <location>
        <begin position="1"/>
        <end position="22"/>
    </location>
</feature>
<keyword evidence="1" id="KW-0472">Membrane</keyword>
<evidence type="ECO:0000313" key="4">
    <source>
        <dbReference type="Proteomes" id="UP001620626"/>
    </source>
</evidence>
<dbReference type="AlphaFoldDB" id="A0ABD2JNH2"/>
<organism evidence="3 4">
    <name type="scientific">Heterodera trifolii</name>
    <dbReference type="NCBI Taxonomy" id="157864"/>
    <lineage>
        <taxon>Eukaryota</taxon>
        <taxon>Metazoa</taxon>
        <taxon>Ecdysozoa</taxon>
        <taxon>Nematoda</taxon>
        <taxon>Chromadorea</taxon>
        <taxon>Rhabditida</taxon>
        <taxon>Tylenchina</taxon>
        <taxon>Tylenchomorpha</taxon>
        <taxon>Tylenchoidea</taxon>
        <taxon>Heteroderidae</taxon>
        <taxon>Heteroderinae</taxon>
        <taxon>Heterodera</taxon>
    </lineage>
</organism>
<protein>
    <submittedName>
        <fullName evidence="3">Uncharacterized protein</fullName>
    </submittedName>
</protein>
<feature type="chain" id="PRO_5044802491" evidence="2">
    <location>
        <begin position="23"/>
        <end position="155"/>
    </location>
</feature>
<evidence type="ECO:0000256" key="1">
    <source>
        <dbReference type="SAM" id="Phobius"/>
    </source>
</evidence>
<reference evidence="3 4" key="1">
    <citation type="submission" date="2024-10" db="EMBL/GenBank/DDBJ databases">
        <authorList>
            <person name="Kim D."/>
        </authorList>
    </citation>
    <scope>NUCLEOTIDE SEQUENCE [LARGE SCALE GENOMIC DNA]</scope>
    <source>
        <strain evidence="3">BH-2024</strain>
    </source>
</reference>
<dbReference type="EMBL" id="JBICBT010000930">
    <property type="protein sequence ID" value="KAL3092142.1"/>
    <property type="molecule type" value="Genomic_DNA"/>
</dbReference>
<feature type="transmembrane region" description="Helical" evidence="1">
    <location>
        <begin position="116"/>
        <end position="137"/>
    </location>
</feature>
<name>A0ABD2JNH2_9BILA</name>
<keyword evidence="4" id="KW-1185">Reference proteome</keyword>
<keyword evidence="1" id="KW-1133">Transmembrane helix</keyword>
<accession>A0ABD2JNH2</accession>
<keyword evidence="1" id="KW-0812">Transmembrane</keyword>
<evidence type="ECO:0000313" key="3">
    <source>
        <dbReference type="EMBL" id="KAL3092142.1"/>
    </source>
</evidence>
<proteinExistence type="predicted"/>
<evidence type="ECO:0000256" key="2">
    <source>
        <dbReference type="SAM" id="SignalP"/>
    </source>
</evidence>
<sequence>MPASPSLFLVVVLACLTKPASTLKCWLGNDVFGKKEQHCEPGTVVCSKANCLRKLDQIRVIGMGCEPNSSVCGLAYVDHKDSKCENFQCCRDDFCNGVPDRVDPGFRRPDWRSGVIGLHTPLGIGSIIFAMLLVAIFSGKAKINLQQLKIGTESG</sequence>